<feature type="transmembrane region" description="Helical" evidence="6">
    <location>
        <begin position="231"/>
        <end position="253"/>
    </location>
</feature>
<keyword evidence="2 6" id="KW-0812">Transmembrane</keyword>
<reference evidence="8" key="1">
    <citation type="submission" date="2023-06" db="EMBL/GenBank/DDBJ databases">
        <authorList>
            <person name="Noh H."/>
        </authorList>
    </citation>
    <scope>NUCLEOTIDE SEQUENCE</scope>
    <source>
        <strain evidence="8">DUCC20226</strain>
    </source>
</reference>
<gene>
    <name evidence="8" type="ORF">N8I77_013596</name>
</gene>
<evidence type="ECO:0000256" key="2">
    <source>
        <dbReference type="ARBA" id="ARBA00022692"/>
    </source>
</evidence>
<comment type="similarity">
    <text evidence="5">Belongs to the SAT4 family.</text>
</comment>
<evidence type="ECO:0000256" key="3">
    <source>
        <dbReference type="ARBA" id="ARBA00022989"/>
    </source>
</evidence>
<comment type="caution">
    <text evidence="8">The sequence shown here is derived from an EMBL/GenBank/DDBJ whole genome shotgun (WGS) entry which is preliminary data.</text>
</comment>
<dbReference type="Pfam" id="PF20684">
    <property type="entry name" value="Fung_rhodopsin"/>
    <property type="match status" value="1"/>
</dbReference>
<keyword evidence="3 6" id="KW-1133">Transmembrane helix</keyword>
<feature type="transmembrane region" description="Helical" evidence="6">
    <location>
        <begin position="65"/>
        <end position="86"/>
    </location>
</feature>
<keyword evidence="9" id="KW-1185">Reference proteome</keyword>
<dbReference type="PANTHER" id="PTHR33048:SF47">
    <property type="entry name" value="INTEGRAL MEMBRANE PROTEIN-RELATED"/>
    <property type="match status" value="1"/>
</dbReference>
<organism evidence="8 9">
    <name type="scientific">Phomopsis amygdali</name>
    <name type="common">Fusicoccum amygdali</name>
    <dbReference type="NCBI Taxonomy" id="1214568"/>
    <lineage>
        <taxon>Eukaryota</taxon>
        <taxon>Fungi</taxon>
        <taxon>Dikarya</taxon>
        <taxon>Ascomycota</taxon>
        <taxon>Pezizomycotina</taxon>
        <taxon>Sordariomycetes</taxon>
        <taxon>Sordariomycetidae</taxon>
        <taxon>Diaporthales</taxon>
        <taxon>Diaporthaceae</taxon>
        <taxon>Diaporthe</taxon>
    </lineage>
</organism>
<keyword evidence="4 6" id="KW-0472">Membrane</keyword>
<accession>A0AAD9S112</accession>
<protein>
    <recommendedName>
        <fullName evidence="7">Rhodopsin domain-containing protein</fullName>
    </recommendedName>
</protein>
<evidence type="ECO:0000313" key="8">
    <source>
        <dbReference type="EMBL" id="KAK2596091.1"/>
    </source>
</evidence>
<feature type="transmembrane region" description="Helical" evidence="6">
    <location>
        <begin position="265"/>
        <end position="290"/>
    </location>
</feature>
<dbReference type="PANTHER" id="PTHR33048">
    <property type="entry name" value="PTH11-LIKE INTEGRAL MEMBRANE PROTEIN (AFU_ORTHOLOGUE AFUA_5G11245)"/>
    <property type="match status" value="1"/>
</dbReference>
<dbReference type="AlphaFoldDB" id="A0AAD9S112"/>
<dbReference type="Proteomes" id="UP001265746">
    <property type="component" value="Unassembled WGS sequence"/>
</dbReference>
<feature type="transmembrane region" description="Helical" evidence="6">
    <location>
        <begin position="199"/>
        <end position="219"/>
    </location>
</feature>
<comment type="subcellular location">
    <subcellularLocation>
        <location evidence="1">Membrane</location>
        <topology evidence="1">Multi-pass membrane protein</topology>
    </subcellularLocation>
</comment>
<evidence type="ECO:0000313" key="9">
    <source>
        <dbReference type="Proteomes" id="UP001265746"/>
    </source>
</evidence>
<sequence length="409" mass="46358">MSTSNVLDMPAMEPPPGVIPNFDNPSNQNTMALAIMSLCLTVTTVTVSLRFYSRWAVLGMLQLQDYLLLVTFGIYVAILGIYYGLTHNPGWFVHMWDLRARDFVEFMRIIVITTYMLLFALMPIKTAILVEWISIFLPDTGNRRRNAFFWICHFIIWANIIYCVVTIIVYSLSCVPFEYLWNRTIENGYCRINTAYTSLWSACFLFLTDIIILIIPQRVIWKLNMSRSRKLGVSVVFTLGMAACAASVVRLYYGITRIVSADVSYHLSSLLLTGVCESTCAILVLCIPAVPKALHGLKSSAILSSIPSWCRLVSFIRRAHSQDSVQKAHVGSATTNWPHEVRGGNHKHWQIGSSSERHLVPLGQLPGNKRIDPELGITILRRTEFEANASYEHEQPGFAEQHSRQHPWI</sequence>
<evidence type="ECO:0000256" key="6">
    <source>
        <dbReference type="SAM" id="Phobius"/>
    </source>
</evidence>
<proteinExistence type="inferred from homology"/>
<feature type="transmembrane region" description="Helical" evidence="6">
    <location>
        <begin position="147"/>
        <end position="172"/>
    </location>
</feature>
<evidence type="ECO:0000259" key="7">
    <source>
        <dbReference type="Pfam" id="PF20684"/>
    </source>
</evidence>
<dbReference type="GO" id="GO:0016020">
    <property type="term" value="C:membrane"/>
    <property type="evidence" value="ECO:0007669"/>
    <property type="project" value="UniProtKB-SubCell"/>
</dbReference>
<dbReference type="EMBL" id="JAUJFL010000012">
    <property type="protein sequence ID" value="KAK2596091.1"/>
    <property type="molecule type" value="Genomic_DNA"/>
</dbReference>
<dbReference type="InterPro" id="IPR049326">
    <property type="entry name" value="Rhodopsin_dom_fungi"/>
</dbReference>
<evidence type="ECO:0000256" key="1">
    <source>
        <dbReference type="ARBA" id="ARBA00004141"/>
    </source>
</evidence>
<feature type="transmembrane region" description="Helical" evidence="6">
    <location>
        <begin position="106"/>
        <end position="135"/>
    </location>
</feature>
<feature type="domain" description="Rhodopsin" evidence="7">
    <location>
        <begin position="49"/>
        <end position="292"/>
    </location>
</feature>
<evidence type="ECO:0000256" key="4">
    <source>
        <dbReference type="ARBA" id="ARBA00023136"/>
    </source>
</evidence>
<evidence type="ECO:0000256" key="5">
    <source>
        <dbReference type="ARBA" id="ARBA00038359"/>
    </source>
</evidence>
<feature type="transmembrane region" description="Helical" evidence="6">
    <location>
        <begin position="31"/>
        <end position="53"/>
    </location>
</feature>
<dbReference type="InterPro" id="IPR052337">
    <property type="entry name" value="SAT4-like"/>
</dbReference>
<name>A0AAD9S112_PHOAM</name>